<keyword evidence="2 4" id="KW-0371">Homeobox</keyword>
<proteinExistence type="predicted"/>
<accession>A0A388LKE7</accession>
<keyword evidence="1 4" id="KW-0238">DNA-binding</keyword>
<reference evidence="6 7" key="1">
    <citation type="journal article" date="2018" name="Cell">
        <title>The Chara Genome: Secondary Complexity and Implications for Plant Terrestrialization.</title>
        <authorList>
            <person name="Nishiyama T."/>
            <person name="Sakayama H."/>
            <person name="Vries J.D."/>
            <person name="Buschmann H."/>
            <person name="Saint-Marcoux D."/>
            <person name="Ullrich K.K."/>
            <person name="Haas F.B."/>
            <person name="Vanderstraeten L."/>
            <person name="Becker D."/>
            <person name="Lang D."/>
            <person name="Vosolsobe S."/>
            <person name="Rombauts S."/>
            <person name="Wilhelmsson P.K.I."/>
            <person name="Janitza P."/>
            <person name="Kern R."/>
            <person name="Heyl A."/>
            <person name="Rumpler F."/>
            <person name="Villalobos L.I.A.C."/>
            <person name="Clay J.M."/>
            <person name="Skokan R."/>
            <person name="Toyoda A."/>
            <person name="Suzuki Y."/>
            <person name="Kagoshima H."/>
            <person name="Schijlen E."/>
            <person name="Tajeshwar N."/>
            <person name="Catarino B."/>
            <person name="Hetherington A.J."/>
            <person name="Saltykova A."/>
            <person name="Bonnot C."/>
            <person name="Breuninger H."/>
            <person name="Symeonidi A."/>
            <person name="Radhakrishnan G.V."/>
            <person name="Van Nieuwerburgh F."/>
            <person name="Deforce D."/>
            <person name="Chang C."/>
            <person name="Karol K.G."/>
            <person name="Hedrich R."/>
            <person name="Ulvskov P."/>
            <person name="Glockner G."/>
            <person name="Delwiche C.F."/>
            <person name="Petrasek J."/>
            <person name="Van de Peer Y."/>
            <person name="Friml J."/>
            <person name="Beilby M."/>
            <person name="Dolan L."/>
            <person name="Kohara Y."/>
            <person name="Sugano S."/>
            <person name="Fujiyama A."/>
            <person name="Delaux P.-M."/>
            <person name="Quint M."/>
            <person name="TheiBen G."/>
            <person name="Hagemann M."/>
            <person name="Harholt J."/>
            <person name="Dunand C."/>
            <person name="Zachgo S."/>
            <person name="Langdale J."/>
            <person name="Maumus F."/>
            <person name="Straeten D.V.D."/>
            <person name="Gould S.B."/>
            <person name="Rensing S.A."/>
        </authorList>
    </citation>
    <scope>NUCLEOTIDE SEQUENCE [LARGE SCALE GENOMIC DNA]</scope>
    <source>
        <strain evidence="6 7">S276</strain>
    </source>
</reference>
<evidence type="ECO:0000256" key="4">
    <source>
        <dbReference type="PROSITE-ProRule" id="PRU00108"/>
    </source>
</evidence>
<organism evidence="6 7">
    <name type="scientific">Chara braunii</name>
    <name type="common">Braun's stonewort</name>
    <dbReference type="NCBI Taxonomy" id="69332"/>
    <lineage>
        <taxon>Eukaryota</taxon>
        <taxon>Viridiplantae</taxon>
        <taxon>Streptophyta</taxon>
        <taxon>Charophyceae</taxon>
        <taxon>Charales</taxon>
        <taxon>Characeae</taxon>
        <taxon>Chara</taxon>
    </lineage>
</organism>
<gene>
    <name evidence="6" type="ORF">CBR_g36337</name>
</gene>
<dbReference type="PROSITE" id="PS50071">
    <property type="entry name" value="HOMEOBOX_2"/>
    <property type="match status" value="1"/>
</dbReference>
<dbReference type="Gene3D" id="1.10.10.60">
    <property type="entry name" value="Homeodomain-like"/>
    <property type="match status" value="1"/>
</dbReference>
<evidence type="ECO:0000313" key="7">
    <source>
        <dbReference type="Proteomes" id="UP000265515"/>
    </source>
</evidence>
<dbReference type="OrthoDB" id="10056939at2759"/>
<dbReference type="InterPro" id="IPR050224">
    <property type="entry name" value="TALE_homeobox"/>
</dbReference>
<comment type="caution">
    <text evidence="6">The sequence shown here is derived from an EMBL/GenBank/DDBJ whole genome shotgun (WGS) entry which is preliminary data.</text>
</comment>
<dbReference type="CDD" id="cd00086">
    <property type="entry name" value="homeodomain"/>
    <property type="match status" value="1"/>
</dbReference>
<dbReference type="STRING" id="69332.A0A388LKE7"/>
<feature type="DNA-binding region" description="Homeobox" evidence="4">
    <location>
        <begin position="213"/>
        <end position="275"/>
    </location>
</feature>
<dbReference type="PANTHER" id="PTHR11850">
    <property type="entry name" value="HOMEOBOX PROTEIN TRANSCRIPTION FACTORS"/>
    <property type="match status" value="1"/>
</dbReference>
<dbReference type="Proteomes" id="UP000265515">
    <property type="component" value="Unassembled WGS sequence"/>
</dbReference>
<dbReference type="SUPFAM" id="SSF46689">
    <property type="entry name" value="Homeodomain-like"/>
    <property type="match status" value="1"/>
</dbReference>
<dbReference type="Gramene" id="GBG82806">
    <property type="protein sequence ID" value="GBG82806"/>
    <property type="gene ID" value="CBR_g36337"/>
</dbReference>
<name>A0A388LKE7_CHABU</name>
<dbReference type="EMBL" id="BFEA01000418">
    <property type="protein sequence ID" value="GBG82806.1"/>
    <property type="molecule type" value="Genomic_DNA"/>
</dbReference>
<dbReference type="GO" id="GO:0005634">
    <property type="term" value="C:nucleus"/>
    <property type="evidence" value="ECO:0007669"/>
    <property type="project" value="UniProtKB-SubCell"/>
</dbReference>
<dbReference type="GO" id="GO:0006355">
    <property type="term" value="P:regulation of DNA-templated transcription"/>
    <property type="evidence" value="ECO:0007669"/>
    <property type="project" value="InterPro"/>
</dbReference>
<comment type="subcellular location">
    <subcellularLocation>
        <location evidence="4">Nucleus</location>
    </subcellularLocation>
</comment>
<evidence type="ECO:0000313" key="6">
    <source>
        <dbReference type="EMBL" id="GBG82806.1"/>
    </source>
</evidence>
<dbReference type="InterPro" id="IPR009057">
    <property type="entry name" value="Homeodomain-like_sf"/>
</dbReference>
<evidence type="ECO:0000259" key="5">
    <source>
        <dbReference type="PROSITE" id="PS50071"/>
    </source>
</evidence>
<protein>
    <recommendedName>
        <fullName evidence="5">Homeobox domain-containing protein</fullName>
    </recommendedName>
</protein>
<keyword evidence="7" id="KW-1185">Reference proteome</keyword>
<dbReference type="SMART" id="SM00389">
    <property type="entry name" value="HOX"/>
    <property type="match status" value="1"/>
</dbReference>
<evidence type="ECO:0000256" key="2">
    <source>
        <dbReference type="ARBA" id="ARBA00023155"/>
    </source>
</evidence>
<dbReference type="Pfam" id="PF05920">
    <property type="entry name" value="Homeobox_KN"/>
    <property type="match status" value="1"/>
</dbReference>
<feature type="domain" description="Homeobox" evidence="5">
    <location>
        <begin position="211"/>
        <end position="274"/>
    </location>
</feature>
<dbReference type="InterPro" id="IPR008422">
    <property type="entry name" value="KN_HD"/>
</dbReference>
<keyword evidence="3 4" id="KW-0539">Nucleus</keyword>
<sequence length="286" mass="32409">MREGQQICEEVTRVCCRLEEEARLLAMELKLAGLPVCSAAAGTAAIVRLADDCHCDSDYLGLNPSCSGRDPLDKDENEGPDDRVQLDSERMPLMTTPDNENVTASARCAAHQISRDPPYRTALANQKLSNSAYSKCGTDELGNLAASMFDGCVDVMDWSDMVCVEASQSLTPPKDACLEGINYFLPVDSWELKEQLKRRYGDYIQGLDMESVRRKKKVALPAAAIHILKEWWKNHLDKPYPTEMEKREMAVEGLLTMKQINYWFINQRKRHWLKKAKRGEKPKHNE</sequence>
<dbReference type="GO" id="GO:0003677">
    <property type="term" value="F:DNA binding"/>
    <property type="evidence" value="ECO:0007669"/>
    <property type="project" value="UniProtKB-UniRule"/>
</dbReference>
<evidence type="ECO:0000256" key="1">
    <source>
        <dbReference type="ARBA" id="ARBA00023125"/>
    </source>
</evidence>
<evidence type="ECO:0000256" key="3">
    <source>
        <dbReference type="ARBA" id="ARBA00023242"/>
    </source>
</evidence>
<dbReference type="AlphaFoldDB" id="A0A388LKE7"/>
<dbReference type="InterPro" id="IPR001356">
    <property type="entry name" value="HD"/>
</dbReference>